<accession>A0A7C9PG47</accession>
<dbReference type="PANTHER" id="PTHR43737">
    <property type="entry name" value="BLL7424 PROTEIN"/>
    <property type="match status" value="1"/>
</dbReference>
<dbReference type="InterPro" id="IPR010869">
    <property type="entry name" value="DUF1501"/>
</dbReference>
<dbReference type="Pfam" id="PF07394">
    <property type="entry name" value="DUF1501"/>
    <property type="match status" value="1"/>
</dbReference>
<keyword evidence="1" id="KW-0732">Signal</keyword>
<dbReference type="AlphaFoldDB" id="A0A7C9PG47"/>
<sequence length="391" mass="42678">MNRRQCLVQAMGLTLSPALLAAAPARAPRTLVVFLRGACDGLSVLSPLDSDDYREARPQIAIPRAQGGQPGSQALDADWGLHPAVWQHLEPLWRQRQLAFVPFAGMPDPSRSHFEMQDKMELGQGSQPRDYRSGFLARLLAETQGRKAAAFTRQVPLVLSGPVTWPNIPLATRGRAHGLDTRTQDLMREMYQRQPEGRLAAEALENRAMAADLAQEMDAADRQAVSPGSFTAAADRIGRMMLERFQVGFVDVGRWDTHVSQGAVTGQLADRLADLSSGLQRLSATLGSAWADTVVIVISEFGRTFKENGNRGTDHGHGGLIWLLGGGLHGGRVAGEQVPVRWRHLHEQRDLPVLNDYRQVLGGVLARQHGLDAAAASRLFPGTRPLDLSLL</sequence>
<organism evidence="2 3">
    <name type="scientific">Ideonella livida</name>
    <dbReference type="NCBI Taxonomy" id="2707176"/>
    <lineage>
        <taxon>Bacteria</taxon>
        <taxon>Pseudomonadati</taxon>
        <taxon>Pseudomonadota</taxon>
        <taxon>Betaproteobacteria</taxon>
        <taxon>Burkholderiales</taxon>
        <taxon>Sphaerotilaceae</taxon>
        <taxon>Ideonella</taxon>
    </lineage>
</organism>
<evidence type="ECO:0000313" key="2">
    <source>
        <dbReference type="EMBL" id="NDY90908.1"/>
    </source>
</evidence>
<name>A0A7C9PG47_9BURK</name>
<dbReference type="Proteomes" id="UP000484255">
    <property type="component" value="Unassembled WGS sequence"/>
</dbReference>
<gene>
    <name evidence="2" type="ORF">G3A44_06830</name>
</gene>
<proteinExistence type="predicted"/>
<dbReference type="EMBL" id="JAAGOH010000006">
    <property type="protein sequence ID" value="NDY90908.1"/>
    <property type="molecule type" value="Genomic_DNA"/>
</dbReference>
<keyword evidence="3" id="KW-1185">Reference proteome</keyword>
<reference evidence="2 3" key="1">
    <citation type="submission" date="2020-02" db="EMBL/GenBank/DDBJ databases">
        <title>Ideonella bacterium strain TBM-1.</title>
        <authorList>
            <person name="Chen W.-M."/>
        </authorList>
    </citation>
    <scope>NUCLEOTIDE SEQUENCE [LARGE SCALE GENOMIC DNA]</scope>
    <source>
        <strain evidence="2 3">TBM-1</strain>
    </source>
</reference>
<evidence type="ECO:0000256" key="1">
    <source>
        <dbReference type="SAM" id="SignalP"/>
    </source>
</evidence>
<feature type="chain" id="PRO_5028797836" evidence="1">
    <location>
        <begin position="22"/>
        <end position="391"/>
    </location>
</feature>
<protein>
    <submittedName>
        <fullName evidence="2">DUF1501 domain-containing protein</fullName>
    </submittedName>
</protein>
<feature type="signal peptide" evidence="1">
    <location>
        <begin position="1"/>
        <end position="21"/>
    </location>
</feature>
<comment type="caution">
    <text evidence="2">The sequence shown here is derived from an EMBL/GenBank/DDBJ whole genome shotgun (WGS) entry which is preliminary data.</text>
</comment>
<dbReference type="PANTHER" id="PTHR43737:SF1">
    <property type="entry name" value="DUF1501 DOMAIN-CONTAINING PROTEIN"/>
    <property type="match status" value="1"/>
</dbReference>
<evidence type="ECO:0000313" key="3">
    <source>
        <dbReference type="Proteomes" id="UP000484255"/>
    </source>
</evidence>